<dbReference type="PANTHER" id="PTHR31338:SF20">
    <property type="entry name" value="BET V I_MAJOR LATEX PROTEIN DOMAIN-CONTAINING PROTEIN"/>
    <property type="match status" value="1"/>
</dbReference>
<dbReference type="GO" id="GO:0006952">
    <property type="term" value="P:defense response"/>
    <property type="evidence" value="ECO:0007669"/>
    <property type="project" value="InterPro"/>
</dbReference>
<comment type="caution">
    <text evidence="3">The sequence shown here is derived from an EMBL/GenBank/DDBJ whole genome shotgun (WGS) entry which is preliminary data.</text>
</comment>
<accession>A0AAV5IKY4</accession>
<evidence type="ECO:0000259" key="2">
    <source>
        <dbReference type="SMART" id="SM01037"/>
    </source>
</evidence>
<dbReference type="AlphaFoldDB" id="A0AAV5IKY4"/>
<dbReference type="Gene3D" id="3.30.530.20">
    <property type="match status" value="1"/>
</dbReference>
<reference evidence="3 4" key="1">
    <citation type="journal article" date="2021" name="Commun. Biol.">
        <title>The genome of Shorea leprosula (Dipterocarpaceae) highlights the ecological relevance of drought in aseasonal tropical rainforests.</title>
        <authorList>
            <person name="Ng K.K.S."/>
            <person name="Kobayashi M.J."/>
            <person name="Fawcett J.A."/>
            <person name="Hatakeyama M."/>
            <person name="Paape T."/>
            <person name="Ng C.H."/>
            <person name="Ang C.C."/>
            <person name="Tnah L.H."/>
            <person name="Lee C.T."/>
            <person name="Nishiyama T."/>
            <person name="Sese J."/>
            <person name="O'Brien M.J."/>
            <person name="Copetti D."/>
            <person name="Mohd Noor M.I."/>
            <person name="Ong R.C."/>
            <person name="Putra M."/>
            <person name="Sireger I.Z."/>
            <person name="Indrioko S."/>
            <person name="Kosugi Y."/>
            <person name="Izuno A."/>
            <person name="Isagi Y."/>
            <person name="Lee S.L."/>
            <person name="Shimizu K.K."/>
        </authorList>
    </citation>
    <scope>NUCLEOTIDE SEQUENCE [LARGE SCALE GENOMIC DNA]</scope>
    <source>
        <strain evidence="3">214</strain>
    </source>
</reference>
<dbReference type="InterPro" id="IPR052006">
    <property type="entry name" value="MLP-like"/>
</dbReference>
<protein>
    <recommendedName>
        <fullName evidence="2">Bet v I/Major latex protein domain-containing protein</fullName>
    </recommendedName>
</protein>
<evidence type="ECO:0000256" key="1">
    <source>
        <dbReference type="ARBA" id="ARBA00038242"/>
    </source>
</evidence>
<evidence type="ECO:0000313" key="3">
    <source>
        <dbReference type="EMBL" id="GKU98020.1"/>
    </source>
</evidence>
<sequence length="102" mass="11383">MALLYKSEADVETKATAEQFYRTFGTRAHQVPNAAPTRIQKVAVHQVGVAETFKEKVELDEESKTVRLVGLEGDLFNHYKSYVVTLKVIPKGQGGVVKLTYN</sequence>
<feature type="domain" description="Bet v I/Major latex protein" evidence="2">
    <location>
        <begin position="2"/>
        <end position="102"/>
    </location>
</feature>
<dbReference type="InterPro" id="IPR000916">
    <property type="entry name" value="Bet_v_I/MLP"/>
</dbReference>
<name>A0AAV5IKY4_9ROSI</name>
<dbReference type="SMART" id="SM01037">
    <property type="entry name" value="Bet_v_1"/>
    <property type="match status" value="1"/>
</dbReference>
<gene>
    <name evidence="3" type="ORF">SLEP1_g11077</name>
</gene>
<dbReference type="EMBL" id="BPVZ01000012">
    <property type="protein sequence ID" value="GKU98020.1"/>
    <property type="molecule type" value="Genomic_DNA"/>
</dbReference>
<organism evidence="3 4">
    <name type="scientific">Rubroshorea leprosula</name>
    <dbReference type="NCBI Taxonomy" id="152421"/>
    <lineage>
        <taxon>Eukaryota</taxon>
        <taxon>Viridiplantae</taxon>
        <taxon>Streptophyta</taxon>
        <taxon>Embryophyta</taxon>
        <taxon>Tracheophyta</taxon>
        <taxon>Spermatophyta</taxon>
        <taxon>Magnoliopsida</taxon>
        <taxon>eudicotyledons</taxon>
        <taxon>Gunneridae</taxon>
        <taxon>Pentapetalae</taxon>
        <taxon>rosids</taxon>
        <taxon>malvids</taxon>
        <taxon>Malvales</taxon>
        <taxon>Dipterocarpaceae</taxon>
        <taxon>Rubroshorea</taxon>
    </lineage>
</organism>
<dbReference type="InterPro" id="IPR023393">
    <property type="entry name" value="START-like_dom_sf"/>
</dbReference>
<dbReference type="SUPFAM" id="SSF55961">
    <property type="entry name" value="Bet v1-like"/>
    <property type="match status" value="1"/>
</dbReference>
<comment type="similarity">
    <text evidence="1">Belongs to the MLP family.</text>
</comment>
<dbReference type="Pfam" id="PF00407">
    <property type="entry name" value="Bet_v_1"/>
    <property type="match status" value="2"/>
</dbReference>
<proteinExistence type="inferred from homology"/>
<dbReference type="PANTHER" id="PTHR31338">
    <property type="entry name" value="POLYKETIDE CYCLASE/DEHYDRASE AND LIPID TRANSPORT SUPERFAMILY PROTEIN"/>
    <property type="match status" value="1"/>
</dbReference>
<evidence type="ECO:0000313" key="4">
    <source>
        <dbReference type="Proteomes" id="UP001054252"/>
    </source>
</evidence>
<keyword evidence="4" id="KW-1185">Reference proteome</keyword>
<dbReference type="Proteomes" id="UP001054252">
    <property type="component" value="Unassembled WGS sequence"/>
</dbReference>